<feature type="domain" description="HMA" evidence="7">
    <location>
        <begin position="5"/>
        <end position="71"/>
    </location>
</feature>
<dbReference type="PANTHER" id="PTHR45811">
    <property type="entry name" value="COPPER TRANSPORT PROTEIN FAMILY-RELATED"/>
    <property type="match status" value="1"/>
</dbReference>
<dbReference type="AlphaFoldDB" id="A0A8J5HVX3"/>
<dbReference type="InterPro" id="IPR006121">
    <property type="entry name" value="HMA_dom"/>
</dbReference>
<feature type="region of interest" description="Disordered" evidence="6">
    <location>
        <begin position="66"/>
        <end position="103"/>
    </location>
</feature>
<evidence type="ECO:0000256" key="2">
    <source>
        <dbReference type="ARBA" id="ARBA00022723"/>
    </source>
</evidence>
<proteinExistence type="inferred from homology"/>
<keyword evidence="1" id="KW-0488">Methylation</keyword>
<dbReference type="EMBL" id="JACMSC010000005">
    <property type="protein sequence ID" value="KAG6520911.1"/>
    <property type="molecule type" value="Genomic_DNA"/>
</dbReference>
<keyword evidence="2" id="KW-0479">Metal-binding</keyword>
<reference evidence="8 9" key="1">
    <citation type="submission" date="2020-08" db="EMBL/GenBank/DDBJ databases">
        <title>Plant Genome Project.</title>
        <authorList>
            <person name="Zhang R.-G."/>
        </authorList>
    </citation>
    <scope>NUCLEOTIDE SEQUENCE [LARGE SCALE GENOMIC DNA]</scope>
    <source>
        <tissue evidence="8">Rhizome</tissue>
    </source>
</reference>
<evidence type="ECO:0000259" key="7">
    <source>
        <dbReference type="PROSITE" id="PS50846"/>
    </source>
</evidence>
<evidence type="ECO:0000256" key="4">
    <source>
        <dbReference type="ARBA" id="ARBA00023289"/>
    </source>
</evidence>
<evidence type="ECO:0000256" key="5">
    <source>
        <dbReference type="ARBA" id="ARBA00024045"/>
    </source>
</evidence>
<comment type="caution">
    <text evidence="8">The sequence shown here is derived from an EMBL/GenBank/DDBJ whole genome shotgun (WGS) entry which is preliminary data.</text>
</comment>
<dbReference type="InterPro" id="IPR051863">
    <property type="entry name" value="HIPP"/>
</dbReference>
<dbReference type="PANTHER" id="PTHR45811:SF49">
    <property type="entry name" value="OS04G0667600 PROTEIN"/>
    <property type="match status" value="1"/>
</dbReference>
<dbReference type="Proteomes" id="UP000734854">
    <property type="component" value="Unassembled WGS sequence"/>
</dbReference>
<evidence type="ECO:0000256" key="1">
    <source>
        <dbReference type="ARBA" id="ARBA00022481"/>
    </source>
</evidence>
<keyword evidence="3" id="KW-0449">Lipoprotein</keyword>
<protein>
    <recommendedName>
        <fullName evidence="7">HMA domain-containing protein</fullName>
    </recommendedName>
</protein>
<evidence type="ECO:0000256" key="6">
    <source>
        <dbReference type="SAM" id="MobiDB-lite"/>
    </source>
</evidence>
<accession>A0A8J5HVX3</accession>
<dbReference type="OrthoDB" id="785494at2759"/>
<keyword evidence="9" id="KW-1185">Reference proteome</keyword>
<dbReference type="PROSITE" id="PS50846">
    <property type="entry name" value="HMA_2"/>
    <property type="match status" value="1"/>
</dbReference>
<name>A0A8J5HVX3_ZINOF</name>
<dbReference type="Pfam" id="PF00403">
    <property type="entry name" value="HMA"/>
    <property type="match status" value="1"/>
</dbReference>
<evidence type="ECO:0000313" key="8">
    <source>
        <dbReference type="EMBL" id="KAG6520911.1"/>
    </source>
</evidence>
<gene>
    <name evidence="8" type="ORF">ZIOFF_017973</name>
</gene>
<keyword evidence="4" id="KW-0636">Prenylation</keyword>
<dbReference type="GO" id="GO:0046872">
    <property type="term" value="F:metal ion binding"/>
    <property type="evidence" value="ECO:0007669"/>
    <property type="project" value="UniProtKB-KW"/>
</dbReference>
<organism evidence="8 9">
    <name type="scientific">Zingiber officinale</name>
    <name type="common">Ginger</name>
    <name type="synonym">Amomum zingiber</name>
    <dbReference type="NCBI Taxonomy" id="94328"/>
    <lineage>
        <taxon>Eukaryota</taxon>
        <taxon>Viridiplantae</taxon>
        <taxon>Streptophyta</taxon>
        <taxon>Embryophyta</taxon>
        <taxon>Tracheophyta</taxon>
        <taxon>Spermatophyta</taxon>
        <taxon>Magnoliopsida</taxon>
        <taxon>Liliopsida</taxon>
        <taxon>Zingiberales</taxon>
        <taxon>Zingiberaceae</taxon>
        <taxon>Zingiber</taxon>
    </lineage>
</organism>
<evidence type="ECO:0000256" key="3">
    <source>
        <dbReference type="ARBA" id="ARBA00023288"/>
    </source>
</evidence>
<comment type="similarity">
    <text evidence="5">Belongs to the HIPP family.</text>
</comment>
<sequence length="138" mass="15725">MADQSKKLVLKLELRDEKDKKKAMKAISGLPGIDSISIDMKDQKLTITGTIDPITVVAKLRKSRHAELLSVGPAKEEKKKEEPKKEEPKKEEKKEGDKDKEKEQIAELIKAYQTYNPHMTTHYYMQSAEENPNACVVM</sequence>
<feature type="compositionally biased region" description="Basic and acidic residues" evidence="6">
    <location>
        <begin position="74"/>
        <end position="103"/>
    </location>
</feature>
<evidence type="ECO:0000313" key="9">
    <source>
        <dbReference type="Proteomes" id="UP000734854"/>
    </source>
</evidence>